<dbReference type="CDD" id="cd00156">
    <property type="entry name" value="REC"/>
    <property type="match status" value="2"/>
</dbReference>
<evidence type="ECO:0000313" key="9">
    <source>
        <dbReference type="Proteomes" id="UP000262582"/>
    </source>
</evidence>
<dbReference type="EMBL" id="CP032097">
    <property type="protein sequence ID" value="AXX95861.1"/>
    <property type="molecule type" value="Genomic_DNA"/>
</dbReference>
<dbReference type="CDD" id="cd00077">
    <property type="entry name" value="HDc"/>
    <property type="match status" value="1"/>
</dbReference>
<dbReference type="SUPFAM" id="SSF109604">
    <property type="entry name" value="HD-domain/PDEase-like"/>
    <property type="match status" value="1"/>
</dbReference>
<dbReference type="Gene3D" id="3.30.450.20">
    <property type="entry name" value="PAS domain"/>
    <property type="match status" value="2"/>
</dbReference>
<dbReference type="KEGG" id="aell:AELL_2229"/>
<dbReference type="GO" id="GO:0004112">
    <property type="term" value="F:cyclic-nucleotide phosphodiesterase activity"/>
    <property type="evidence" value="ECO:0007669"/>
    <property type="project" value="UniProtKB-ARBA"/>
</dbReference>
<evidence type="ECO:0000256" key="1">
    <source>
        <dbReference type="ARBA" id="ARBA00022801"/>
    </source>
</evidence>
<dbReference type="InterPro" id="IPR001610">
    <property type="entry name" value="PAC"/>
</dbReference>
<keyword evidence="9" id="KW-1185">Reference proteome</keyword>
<proteinExistence type="predicted"/>
<dbReference type="PANTHER" id="PTHR45228:SF1">
    <property type="entry name" value="CYCLIC DI-GMP PHOSPHODIESTERASE TM_0186"/>
    <property type="match status" value="1"/>
</dbReference>
<feature type="domain" description="PAS" evidence="4">
    <location>
        <begin position="289"/>
        <end position="340"/>
    </location>
</feature>
<evidence type="ECO:0000313" key="8">
    <source>
        <dbReference type="EMBL" id="RXI29721.1"/>
    </source>
</evidence>
<evidence type="ECO:0000256" key="2">
    <source>
        <dbReference type="PROSITE-ProRule" id="PRU00169"/>
    </source>
</evidence>
<name>A0A347UAI3_9BACT</name>
<dbReference type="SMART" id="SM00091">
    <property type="entry name" value="PAS"/>
    <property type="match status" value="2"/>
</dbReference>
<accession>A0A347UAI3</accession>
<dbReference type="InterPro" id="IPR003607">
    <property type="entry name" value="HD/PDEase_dom"/>
</dbReference>
<evidence type="ECO:0000259" key="3">
    <source>
        <dbReference type="PROSITE" id="PS50110"/>
    </source>
</evidence>
<organism evidence="8 10">
    <name type="scientific">Arcobacter ellisii</name>
    <dbReference type="NCBI Taxonomy" id="913109"/>
    <lineage>
        <taxon>Bacteria</taxon>
        <taxon>Pseudomonadati</taxon>
        <taxon>Campylobacterota</taxon>
        <taxon>Epsilonproteobacteria</taxon>
        <taxon>Campylobacterales</taxon>
        <taxon>Arcobacteraceae</taxon>
        <taxon>Arcobacter</taxon>
    </lineage>
</organism>
<feature type="domain" description="PAC" evidence="5">
    <location>
        <begin position="482"/>
        <end position="536"/>
    </location>
</feature>
<dbReference type="PROSITE" id="PS50110">
    <property type="entry name" value="RESPONSE_REGULATORY"/>
    <property type="match status" value="2"/>
</dbReference>
<evidence type="ECO:0000313" key="7">
    <source>
        <dbReference type="EMBL" id="AXX95861.1"/>
    </source>
</evidence>
<dbReference type="Pfam" id="PF08447">
    <property type="entry name" value="PAS_3"/>
    <property type="match status" value="1"/>
</dbReference>
<keyword evidence="2" id="KW-0597">Phosphoprotein</keyword>
<dbReference type="InterPro" id="IPR052020">
    <property type="entry name" value="Cyclic_di-GMP/3'3'-cGAMP_PDE"/>
</dbReference>
<gene>
    <name evidence="7" type="ORF">AELL_2229</name>
    <name evidence="8" type="ORF">CP962_10140</name>
</gene>
<dbReference type="GO" id="GO:0009214">
    <property type="term" value="P:cyclic nucleotide catabolic process"/>
    <property type="evidence" value="ECO:0007669"/>
    <property type="project" value="UniProtKB-ARBA"/>
</dbReference>
<dbReference type="RefSeq" id="WP_118918023.1">
    <property type="nucleotide sequence ID" value="NZ_CP032097.1"/>
</dbReference>
<reference evidence="8 10" key="1">
    <citation type="submission" date="2017-09" db="EMBL/GenBank/DDBJ databases">
        <title>Genomics of the genus Arcobacter.</title>
        <authorList>
            <person name="Perez-Cataluna A."/>
            <person name="Figueras M.J."/>
            <person name="Salas-Masso N."/>
        </authorList>
    </citation>
    <scope>NUCLEOTIDE SEQUENCE [LARGE SCALE GENOMIC DNA]</scope>
    <source>
        <strain evidence="8 10">CECT 7837</strain>
    </source>
</reference>
<dbReference type="Pfam" id="PF13487">
    <property type="entry name" value="HD_5"/>
    <property type="match status" value="1"/>
</dbReference>
<dbReference type="Pfam" id="PF13426">
    <property type="entry name" value="PAS_9"/>
    <property type="match status" value="1"/>
</dbReference>
<dbReference type="InterPro" id="IPR000014">
    <property type="entry name" value="PAS"/>
</dbReference>
<dbReference type="InterPro" id="IPR035965">
    <property type="entry name" value="PAS-like_dom_sf"/>
</dbReference>
<dbReference type="SUPFAM" id="SSF55785">
    <property type="entry name" value="PYP-like sensor domain (PAS domain)"/>
    <property type="match status" value="2"/>
</dbReference>
<dbReference type="InterPro" id="IPR013655">
    <property type="entry name" value="PAS_fold_3"/>
</dbReference>
<dbReference type="Gene3D" id="1.10.3210.10">
    <property type="entry name" value="Hypothetical protein af1432"/>
    <property type="match status" value="1"/>
</dbReference>
<dbReference type="Pfam" id="PF00072">
    <property type="entry name" value="Response_reg"/>
    <property type="match status" value="2"/>
</dbReference>
<feature type="domain" description="PAS" evidence="4">
    <location>
        <begin position="425"/>
        <end position="461"/>
    </location>
</feature>
<dbReference type="CDD" id="cd00130">
    <property type="entry name" value="PAS"/>
    <property type="match status" value="2"/>
</dbReference>
<dbReference type="FunFam" id="1.10.3210.10:FF:000018">
    <property type="entry name" value="Two-component system response regulator"/>
    <property type="match status" value="1"/>
</dbReference>
<dbReference type="Proteomes" id="UP000262582">
    <property type="component" value="Chromosome"/>
</dbReference>
<feature type="modified residue" description="4-aspartylphosphate" evidence="2">
    <location>
        <position position="67"/>
    </location>
</feature>
<dbReference type="SMART" id="SM00471">
    <property type="entry name" value="HDc"/>
    <property type="match status" value="1"/>
</dbReference>
<dbReference type="EMBL" id="NXIG01000010">
    <property type="protein sequence ID" value="RXI29721.1"/>
    <property type="molecule type" value="Genomic_DNA"/>
</dbReference>
<feature type="domain" description="Response regulatory" evidence="3">
    <location>
        <begin position="139"/>
        <end position="256"/>
    </location>
</feature>
<dbReference type="PANTHER" id="PTHR45228">
    <property type="entry name" value="CYCLIC DI-GMP PHOSPHODIESTERASE TM_0186-RELATED"/>
    <property type="match status" value="1"/>
</dbReference>
<protein>
    <submittedName>
        <fullName evidence="7">Multi-sensor domain-containing response regulator c-di-GMP phosphodiesterase, RpfG family</fullName>
    </submittedName>
    <submittedName>
        <fullName evidence="8">Response regulator receiver protein</fullName>
    </submittedName>
</protein>
<evidence type="ECO:0000259" key="6">
    <source>
        <dbReference type="PROSITE" id="PS51832"/>
    </source>
</evidence>
<feature type="modified residue" description="4-aspartylphosphate" evidence="2">
    <location>
        <position position="188"/>
    </location>
</feature>
<reference evidence="7 9" key="2">
    <citation type="submission" date="2018-08" db="EMBL/GenBank/DDBJ databases">
        <title>Complete genome of the Arcobacter ellisii type strain LMG 26155.</title>
        <authorList>
            <person name="Miller W.G."/>
            <person name="Yee E."/>
            <person name="Bono J.L."/>
        </authorList>
    </citation>
    <scope>NUCLEOTIDE SEQUENCE [LARGE SCALE GENOMIC DNA]</scope>
    <source>
        <strain evidence="7 9">LMG 26155</strain>
    </source>
</reference>
<keyword evidence="1" id="KW-0378">Hydrolase</keyword>
<evidence type="ECO:0000259" key="5">
    <source>
        <dbReference type="PROSITE" id="PS50113"/>
    </source>
</evidence>
<dbReference type="PROSITE" id="PS51832">
    <property type="entry name" value="HD_GYP"/>
    <property type="match status" value="1"/>
</dbReference>
<dbReference type="SMART" id="SM00086">
    <property type="entry name" value="PAC"/>
    <property type="match status" value="2"/>
</dbReference>
<dbReference type="PROSITE" id="PS50113">
    <property type="entry name" value="PAC"/>
    <property type="match status" value="2"/>
</dbReference>
<dbReference type="InterPro" id="IPR001789">
    <property type="entry name" value="Sig_transdc_resp-reg_receiver"/>
</dbReference>
<feature type="domain" description="HD-GYP" evidence="6">
    <location>
        <begin position="534"/>
        <end position="731"/>
    </location>
</feature>
<sequence>MNNINCFNKFNFIASDYNILIIEDSTSMIKIINTIFQKNGFNTFLSSTIKEAKDIISKNKIDYIILDINLPDGHGYEIIKELSSSVKIIVLTTQTDLQLKEVSYQKGVIDFINKDKNFLYKISEIPNLIKQFEKNKSKTILIVEDSFVVREQLKDILENRNYKILEAKDVKEAVDIINFNKIDLMLLDLELEKSNGYDFLIKNRTLILEKLNIKVVIITGNISSNLIRDSFRLGVKEIIRKPFVIEELILKTDIFINDKDIEDEMICKTQLLNQYKDTVDRSSIVSKANEKGIITYVNEAFCKISGYTQEELLGKPHNIVRHPDMDSLVFKEMWHTIKDLKIPWTGIVKNRKKDGSSYWVQTIINPILDENGNILEFIGIRTDITEIEKTKEYFKDQYDISQNNFQEVMNLSKLYENAIERSNIILRVDTNKIITYANEQFYKISGFTKEELVGKHYDFINRVIFNDDSFMEKMWQAIENKEIWKGQISNIFKDNKIHHFLATVVPIINTQGKIIEYLSIRKEITEVIKLHEEIEDTQREIIYKMGEIGESRSNETGNHVKRVAHYSKLLATLYGLDEKECDILFTASPMHDIGKVGVPDSILNKPGKLTEDEWKIMKKHTVIGHKILKNSKREILKAAAIVAMEHHEKWDGSGYPRGLKEEKIHIYGRITAIADVFDALGSNRCYKKAWEKEEIFKLFKEEKAKHFDPKLIDLFFENIDKFKEIRDRYKD</sequence>
<dbReference type="InterPro" id="IPR011006">
    <property type="entry name" value="CheY-like_superfamily"/>
</dbReference>
<dbReference type="AlphaFoldDB" id="A0A347UAI3"/>
<feature type="domain" description="PAC" evidence="5">
    <location>
        <begin position="344"/>
        <end position="396"/>
    </location>
</feature>
<dbReference type="SMART" id="SM00448">
    <property type="entry name" value="REC"/>
    <property type="match status" value="2"/>
</dbReference>
<feature type="domain" description="Response regulatory" evidence="3">
    <location>
        <begin position="18"/>
        <end position="129"/>
    </location>
</feature>
<evidence type="ECO:0000259" key="4">
    <source>
        <dbReference type="PROSITE" id="PS50112"/>
    </source>
</evidence>
<dbReference type="InterPro" id="IPR037522">
    <property type="entry name" value="HD_GYP_dom"/>
</dbReference>
<dbReference type="OrthoDB" id="9781223at2"/>
<dbReference type="PROSITE" id="PS50112">
    <property type="entry name" value="PAS"/>
    <property type="match status" value="2"/>
</dbReference>
<evidence type="ECO:0000313" key="10">
    <source>
        <dbReference type="Proteomes" id="UP000290588"/>
    </source>
</evidence>
<dbReference type="GO" id="GO:0000160">
    <property type="term" value="P:phosphorelay signal transduction system"/>
    <property type="evidence" value="ECO:0007669"/>
    <property type="project" value="InterPro"/>
</dbReference>
<dbReference type="Gene3D" id="3.40.50.2300">
    <property type="match status" value="2"/>
</dbReference>
<dbReference type="NCBIfam" id="TIGR00229">
    <property type="entry name" value="sensory_box"/>
    <property type="match status" value="2"/>
</dbReference>
<dbReference type="SUPFAM" id="SSF52172">
    <property type="entry name" value="CheY-like"/>
    <property type="match status" value="2"/>
</dbReference>
<dbReference type="InterPro" id="IPR000700">
    <property type="entry name" value="PAS-assoc_C"/>
</dbReference>
<dbReference type="Proteomes" id="UP000290588">
    <property type="component" value="Unassembled WGS sequence"/>
</dbReference>